<keyword evidence="12" id="KW-0735">Signal-anchor</keyword>
<dbReference type="PROSITE" id="PS50049">
    <property type="entry name" value="THD_2"/>
    <property type="match status" value="1"/>
</dbReference>
<evidence type="ECO:0000313" key="24">
    <source>
        <dbReference type="Proteomes" id="UP001274896"/>
    </source>
</evidence>
<feature type="binding site" evidence="19">
    <location>
        <position position="242"/>
    </location>
    <ligand>
        <name>Zn(2+)</name>
        <dbReference type="ChEBI" id="CHEBI:29105"/>
        <note>ligand shared between all trimeric partners</note>
    </ligand>
</feature>
<dbReference type="InterPro" id="IPR008983">
    <property type="entry name" value="Tumour_necrosis_fac-like_dom"/>
</dbReference>
<evidence type="ECO:0000256" key="21">
    <source>
        <dbReference type="SAM" id="Phobius"/>
    </source>
</evidence>
<evidence type="ECO:0000256" key="15">
    <source>
        <dbReference type="ARBA" id="ARBA00055277"/>
    </source>
</evidence>
<evidence type="ECO:0000256" key="19">
    <source>
        <dbReference type="PIRSR" id="PIRSR038013-50"/>
    </source>
</evidence>
<keyword evidence="7" id="KW-0597">Phosphoprotein</keyword>
<keyword evidence="8 21" id="KW-0812">Transmembrane</keyword>
<protein>
    <recommendedName>
        <fullName evidence="17">Tumor necrosis factor ligand superfamily member 10</fullName>
    </recommendedName>
    <alternativeName>
        <fullName evidence="18">TNF-related apoptosis-inducing ligand</fullName>
    </alternativeName>
</protein>
<dbReference type="GO" id="GO:0005886">
    <property type="term" value="C:plasma membrane"/>
    <property type="evidence" value="ECO:0007669"/>
    <property type="project" value="UniProtKB-SubCell"/>
</dbReference>
<keyword evidence="4" id="KW-1003">Cell membrane</keyword>
<dbReference type="InterPro" id="IPR017355">
    <property type="entry name" value="TNF_ligand_10/11"/>
</dbReference>
<evidence type="ECO:0000256" key="7">
    <source>
        <dbReference type="ARBA" id="ARBA00022553"/>
    </source>
</evidence>
<dbReference type="GO" id="GO:0005164">
    <property type="term" value="F:tumor necrosis factor receptor binding"/>
    <property type="evidence" value="ECO:0007669"/>
    <property type="project" value="InterPro"/>
</dbReference>
<evidence type="ECO:0000256" key="9">
    <source>
        <dbReference type="ARBA" id="ARBA00022703"/>
    </source>
</evidence>
<dbReference type="GO" id="GO:0046872">
    <property type="term" value="F:metal ion binding"/>
    <property type="evidence" value="ECO:0007669"/>
    <property type="project" value="UniProtKB-KW"/>
</dbReference>
<dbReference type="FunFam" id="2.60.120.40:FF:000014">
    <property type="entry name" value="Tumor necrosis factor ligand superfamily member"/>
    <property type="match status" value="1"/>
</dbReference>
<feature type="domain" description="THD" evidence="22">
    <location>
        <begin position="130"/>
        <end position="292"/>
    </location>
</feature>
<keyword evidence="24" id="KW-1185">Reference proteome</keyword>
<evidence type="ECO:0000256" key="1">
    <source>
        <dbReference type="ARBA" id="ARBA00004401"/>
    </source>
</evidence>
<name>A0AAE0QMQ5_9TELE</name>
<dbReference type="AlphaFoldDB" id="A0AAE0QMQ5"/>
<evidence type="ECO:0000256" key="3">
    <source>
        <dbReference type="ARBA" id="ARBA00008670"/>
    </source>
</evidence>
<comment type="similarity">
    <text evidence="3">Belongs to the tumor necrosis factor family.</text>
</comment>
<comment type="subcellular location">
    <subcellularLocation>
        <location evidence="1">Cell membrane</location>
        <topology evidence="1">Single-pass type II membrane protein</topology>
    </subcellularLocation>
    <subcellularLocation>
        <location evidence="2">Secreted</location>
    </subcellularLocation>
</comment>
<organism evidence="23 24">
    <name type="scientific">Hemibagrus guttatus</name>
    <dbReference type="NCBI Taxonomy" id="175788"/>
    <lineage>
        <taxon>Eukaryota</taxon>
        <taxon>Metazoa</taxon>
        <taxon>Chordata</taxon>
        <taxon>Craniata</taxon>
        <taxon>Vertebrata</taxon>
        <taxon>Euteleostomi</taxon>
        <taxon>Actinopterygii</taxon>
        <taxon>Neopterygii</taxon>
        <taxon>Teleostei</taxon>
        <taxon>Ostariophysi</taxon>
        <taxon>Siluriformes</taxon>
        <taxon>Bagridae</taxon>
        <taxon>Hemibagrus</taxon>
    </lineage>
</organism>
<dbReference type="PIRSF" id="PIRSF038013">
    <property type="entry name" value="TNF10_TNF11"/>
    <property type="match status" value="1"/>
</dbReference>
<dbReference type="PANTHER" id="PTHR11471">
    <property type="entry name" value="TUMOR NECROSIS FACTOR FAMILY MEMBER"/>
    <property type="match status" value="1"/>
</dbReference>
<keyword evidence="11 19" id="KW-0862">Zinc</keyword>
<keyword evidence="10 19" id="KW-0479">Metal-binding</keyword>
<keyword evidence="14 21" id="KW-0472">Membrane</keyword>
<keyword evidence="13 21" id="KW-1133">Transmembrane helix</keyword>
<evidence type="ECO:0000256" key="8">
    <source>
        <dbReference type="ARBA" id="ARBA00022692"/>
    </source>
</evidence>
<evidence type="ECO:0000256" key="18">
    <source>
        <dbReference type="ARBA" id="ARBA00083215"/>
    </source>
</evidence>
<evidence type="ECO:0000256" key="17">
    <source>
        <dbReference type="ARBA" id="ARBA00074586"/>
    </source>
</evidence>
<evidence type="ECO:0000259" key="22">
    <source>
        <dbReference type="PROSITE" id="PS50049"/>
    </source>
</evidence>
<comment type="caution">
    <text evidence="23">The sequence shown here is derived from an EMBL/GenBank/DDBJ whole genome shotgun (WGS) entry which is preliminary data.</text>
</comment>
<proteinExistence type="inferred from homology"/>
<evidence type="ECO:0000313" key="23">
    <source>
        <dbReference type="EMBL" id="KAK3524396.1"/>
    </source>
</evidence>
<evidence type="ECO:0000256" key="2">
    <source>
        <dbReference type="ARBA" id="ARBA00004613"/>
    </source>
</evidence>
<evidence type="ECO:0000256" key="5">
    <source>
        <dbReference type="ARBA" id="ARBA00022514"/>
    </source>
</evidence>
<evidence type="ECO:0000256" key="11">
    <source>
        <dbReference type="ARBA" id="ARBA00022833"/>
    </source>
</evidence>
<dbReference type="CDD" id="cd00184">
    <property type="entry name" value="TNF"/>
    <property type="match status" value="1"/>
</dbReference>
<dbReference type="GO" id="GO:0005125">
    <property type="term" value="F:cytokine activity"/>
    <property type="evidence" value="ECO:0007669"/>
    <property type="project" value="UniProtKB-KW"/>
</dbReference>
<feature type="non-terminal residue" evidence="23">
    <location>
        <position position="294"/>
    </location>
</feature>
<dbReference type="GO" id="GO:0006915">
    <property type="term" value="P:apoptotic process"/>
    <property type="evidence" value="ECO:0007669"/>
    <property type="project" value="UniProtKB-KW"/>
</dbReference>
<keyword evidence="6" id="KW-0964">Secreted</keyword>
<dbReference type="Pfam" id="PF00229">
    <property type="entry name" value="TNF"/>
    <property type="match status" value="1"/>
</dbReference>
<dbReference type="GO" id="GO:0006955">
    <property type="term" value="P:immune response"/>
    <property type="evidence" value="ECO:0007669"/>
    <property type="project" value="InterPro"/>
</dbReference>
<evidence type="ECO:0000256" key="10">
    <source>
        <dbReference type="ARBA" id="ARBA00022723"/>
    </source>
</evidence>
<dbReference type="SMART" id="SM00207">
    <property type="entry name" value="TNF"/>
    <property type="match status" value="1"/>
</dbReference>
<evidence type="ECO:0000256" key="12">
    <source>
        <dbReference type="ARBA" id="ARBA00022968"/>
    </source>
</evidence>
<reference evidence="23" key="1">
    <citation type="submission" date="2023-06" db="EMBL/GenBank/DDBJ databases">
        <title>Male Hemibagrus guttatus genome.</title>
        <authorList>
            <person name="Bian C."/>
        </authorList>
    </citation>
    <scope>NUCLEOTIDE SEQUENCE</scope>
    <source>
        <strain evidence="23">Male_cb2023</strain>
        <tissue evidence="23">Muscle</tissue>
    </source>
</reference>
<dbReference type="PANTHER" id="PTHR11471:SF28">
    <property type="entry name" value="DEATH LIGAND 1B-RELATED"/>
    <property type="match status" value="1"/>
</dbReference>
<dbReference type="GO" id="GO:2001238">
    <property type="term" value="P:positive regulation of extrinsic apoptotic signaling pathway"/>
    <property type="evidence" value="ECO:0007669"/>
    <property type="project" value="UniProtKB-ARBA"/>
</dbReference>
<dbReference type="EMBL" id="JAUCMX010000014">
    <property type="protein sequence ID" value="KAK3524396.1"/>
    <property type="molecule type" value="Genomic_DNA"/>
</dbReference>
<dbReference type="Gene3D" id="2.60.120.40">
    <property type="match status" value="1"/>
</dbReference>
<accession>A0AAE0QMQ5</accession>
<evidence type="ECO:0000256" key="4">
    <source>
        <dbReference type="ARBA" id="ARBA00022475"/>
    </source>
</evidence>
<comment type="subunit">
    <text evidence="16">Homotrimer. One TNFSF10 homotrimer interacts with three TNFSF10A mononers. One TNFSF10 homotrimer interacts with three TNFSF10B mononers.</text>
</comment>
<keyword evidence="9" id="KW-0053">Apoptosis</keyword>
<evidence type="ECO:0000256" key="6">
    <source>
        <dbReference type="ARBA" id="ARBA00022525"/>
    </source>
</evidence>
<feature type="region of interest" description="Disordered" evidence="20">
    <location>
        <begin position="1"/>
        <end position="22"/>
    </location>
</feature>
<keyword evidence="5" id="KW-0202">Cytokine</keyword>
<comment type="function">
    <text evidence="15">Cytokine that binds to TNFRSF10A/TRAILR1, TNFRSF10B/TRAILR2, TNFRSF10C/TRAILR3, TNFRSF10D/TRAILR4 and possibly also to TNFRSF11B/OPG. Induces apoptosis. Its activity may be modulated by binding to the decoy receptors TNFRSF10C/TRAILR3, TNFRSF10D/TRAILR4 and TNFRSF11B/OPG that cannot induce apoptosis.</text>
</comment>
<dbReference type="Proteomes" id="UP001274896">
    <property type="component" value="Unassembled WGS sequence"/>
</dbReference>
<evidence type="ECO:0000256" key="13">
    <source>
        <dbReference type="ARBA" id="ARBA00022989"/>
    </source>
</evidence>
<feature type="transmembrane region" description="Helical" evidence="21">
    <location>
        <begin position="47"/>
        <end position="71"/>
    </location>
</feature>
<dbReference type="SUPFAM" id="SSF49842">
    <property type="entry name" value="TNF-like"/>
    <property type="match status" value="1"/>
</dbReference>
<gene>
    <name evidence="23" type="ORF">QTP70_027995</name>
</gene>
<evidence type="ECO:0000256" key="14">
    <source>
        <dbReference type="ARBA" id="ARBA00023136"/>
    </source>
</evidence>
<evidence type="ECO:0000256" key="16">
    <source>
        <dbReference type="ARBA" id="ARBA00063957"/>
    </source>
</evidence>
<evidence type="ECO:0000256" key="20">
    <source>
        <dbReference type="SAM" id="MobiDB-lite"/>
    </source>
</evidence>
<dbReference type="InterPro" id="IPR006052">
    <property type="entry name" value="TNF_dom"/>
</dbReference>
<sequence length="294" mass="32602">VSSEGTEEQSSERNALASEASSDSDYLRSSSFIMAQPKIPVEPPSRLWITTVFVIMAVLQVASTTGLFVYLNMSVAQARSQGMSEELRCLGLLNALEKDQEVPDGLVQLFEHRQTAEPHLKVLPGGKQRPSAHLTLRDNGLQGPTSLTPQRDLHQSCRHLVRSWGNQSFGSHMHNMTLSNGRLQIPQAGRYYLYAQIYFRYLTLSDGKHQSGSESQQVVQCVYKKTAYVQPIQLLKGVGTKCWSPDSENALHSIYQGGMFELRAGDEIFVSVSAPTAVHAEDSSSYFGAFRFDP</sequence>
<dbReference type="GO" id="GO:0005615">
    <property type="term" value="C:extracellular space"/>
    <property type="evidence" value="ECO:0007669"/>
    <property type="project" value="UniProtKB-KW"/>
</dbReference>